<dbReference type="InterPro" id="IPR050750">
    <property type="entry name" value="C5-MTase"/>
</dbReference>
<dbReference type="PANTHER" id="PTHR46098:SF1">
    <property type="entry name" value="TRNA (CYTOSINE(38)-C(5))-METHYLTRANSFERASE"/>
    <property type="match status" value="1"/>
</dbReference>
<evidence type="ECO:0000256" key="2">
    <source>
        <dbReference type="ARBA" id="ARBA00022603"/>
    </source>
</evidence>
<proteinExistence type="predicted"/>
<dbReference type="InterPro" id="IPR031303">
    <property type="entry name" value="C5_meth_CS"/>
</dbReference>
<keyword evidence="3" id="KW-0808">Transferase</keyword>
<dbReference type="InterPro" id="IPR001525">
    <property type="entry name" value="C5_MeTfrase"/>
</dbReference>
<dbReference type="Pfam" id="PF00145">
    <property type="entry name" value="DNA_methylase"/>
    <property type="match status" value="1"/>
</dbReference>
<reference evidence="5" key="1">
    <citation type="submission" date="2018-05" db="EMBL/GenBank/DDBJ databases">
        <authorList>
            <person name="Lanie J.A."/>
            <person name="Ng W.-L."/>
            <person name="Kazmierczak K.M."/>
            <person name="Andrzejewski T.M."/>
            <person name="Davidsen T.M."/>
            <person name="Wayne K.J."/>
            <person name="Tettelin H."/>
            <person name="Glass J.I."/>
            <person name="Rusch D."/>
            <person name="Podicherti R."/>
            <person name="Tsui H.-C.T."/>
            <person name="Winkler M.E."/>
        </authorList>
    </citation>
    <scope>NUCLEOTIDE SEQUENCE</scope>
</reference>
<dbReference type="InterPro" id="IPR018117">
    <property type="entry name" value="C5_DNA_meth_AS"/>
</dbReference>
<name>A0A382A5P9_9ZZZZ</name>
<accession>A0A382A5P9</accession>
<dbReference type="GO" id="GO:0003886">
    <property type="term" value="F:DNA (cytosine-5-)-methyltransferase activity"/>
    <property type="evidence" value="ECO:0007669"/>
    <property type="project" value="UniProtKB-EC"/>
</dbReference>
<dbReference type="EC" id="2.1.1.37" evidence="1"/>
<dbReference type="SUPFAM" id="SSF53335">
    <property type="entry name" value="S-adenosyl-L-methionine-dependent methyltransferases"/>
    <property type="match status" value="1"/>
</dbReference>
<keyword evidence="2" id="KW-0489">Methyltransferase</keyword>
<dbReference type="PROSITE" id="PS00095">
    <property type="entry name" value="C5_MTASE_2"/>
    <property type="match status" value="1"/>
</dbReference>
<dbReference type="InterPro" id="IPR029063">
    <property type="entry name" value="SAM-dependent_MTases_sf"/>
</dbReference>
<evidence type="ECO:0000256" key="4">
    <source>
        <dbReference type="ARBA" id="ARBA00022691"/>
    </source>
</evidence>
<organism evidence="5">
    <name type="scientific">marine metagenome</name>
    <dbReference type="NCBI Taxonomy" id="408172"/>
    <lineage>
        <taxon>unclassified sequences</taxon>
        <taxon>metagenomes</taxon>
        <taxon>ecological metagenomes</taxon>
    </lineage>
</organism>
<dbReference type="EMBL" id="UINC01023884">
    <property type="protein sequence ID" value="SVA96442.1"/>
    <property type="molecule type" value="Genomic_DNA"/>
</dbReference>
<dbReference type="PRINTS" id="PR00105">
    <property type="entry name" value="C5METTRFRASE"/>
</dbReference>
<evidence type="ECO:0000256" key="3">
    <source>
        <dbReference type="ARBA" id="ARBA00022679"/>
    </source>
</evidence>
<evidence type="ECO:0000256" key="1">
    <source>
        <dbReference type="ARBA" id="ARBA00011975"/>
    </source>
</evidence>
<protein>
    <recommendedName>
        <fullName evidence="1">DNA (cytosine-5-)-methyltransferase</fullName>
        <ecNumber evidence="1">2.1.1.37</ecNumber>
    </recommendedName>
</protein>
<dbReference type="NCBIfam" id="TIGR00675">
    <property type="entry name" value="dcm"/>
    <property type="match status" value="1"/>
</dbReference>
<dbReference type="Gene3D" id="3.90.120.10">
    <property type="entry name" value="DNA Methylase, subunit A, domain 2"/>
    <property type="match status" value="1"/>
</dbReference>
<keyword evidence="4" id="KW-0949">S-adenosyl-L-methionine</keyword>
<dbReference type="PROSITE" id="PS00094">
    <property type="entry name" value="C5_MTASE_1"/>
    <property type="match status" value="1"/>
</dbReference>
<sequence>MRFADLFCGIGGFHAALHQMGHECVFATDIDKHAAEVYEANWGKPGGFDVLSDIRDVIDDIPEMDIICAGFPCQPFSKSGAQEGFEDQTRGTLFHDICYLAEKHRPAVLFLENVPNLVAHDNGNTMQVIESRIQEMGYKHWWKILSPHKYGTCQIRKRVYIVCIRDDLVGNFEFTFPKEQHHDLDIRTVLDKNVDTRYNMTEDEICWLDMWEEFLNNVNTETKLPGHPIWADCFQGDEELPGELEQYTKAQLIEIGREWARYGWVQPVKGAMKRDEMIDAINLPSWKQDFIRKNRHLYRHNRAFIDSWLKKWRVLEMDEEGAPIIPVSRTKYEWQAGPDSRSNWENIMQFRPSGIRVKRGDYFPALVAMAQIPVVGWLKRRLTPEECARIQDFDVDGNLGDPFVLGESDQQSYKQLGNAVNVNMVRMIQERIDMYLDGVEDFPALSTQITLESF</sequence>
<dbReference type="GO" id="GO:0032259">
    <property type="term" value="P:methylation"/>
    <property type="evidence" value="ECO:0007669"/>
    <property type="project" value="UniProtKB-KW"/>
</dbReference>
<dbReference type="PROSITE" id="PS51679">
    <property type="entry name" value="SAM_MT_C5"/>
    <property type="match status" value="1"/>
</dbReference>
<dbReference type="Gene3D" id="3.40.50.150">
    <property type="entry name" value="Vaccinia Virus protein VP39"/>
    <property type="match status" value="1"/>
</dbReference>
<evidence type="ECO:0000313" key="5">
    <source>
        <dbReference type="EMBL" id="SVA96442.1"/>
    </source>
</evidence>
<dbReference type="PANTHER" id="PTHR46098">
    <property type="entry name" value="TRNA (CYTOSINE(38)-C(5))-METHYLTRANSFERASE"/>
    <property type="match status" value="1"/>
</dbReference>
<gene>
    <name evidence="5" type="ORF">METZ01_LOCUS149296</name>
</gene>
<dbReference type="AlphaFoldDB" id="A0A382A5P9"/>